<sequence>MTKRRQRRQKIEDALFPRNHDQDENEGFEDDGVDVNPFHQTRSHVSNDSTPPHPRDLRHYVLRDHETHRSFITKVEIPDFEGKMHPNEFVKWLNTVDRIFDYQDVLENKKVKLVAIKLRNHASFLWENLKRQRERDGRSRIVTWEKMKKELMRKYLPDNYREDIFLKINNF</sequence>
<feature type="compositionally biased region" description="Acidic residues" evidence="1">
    <location>
        <begin position="23"/>
        <end position="33"/>
    </location>
</feature>
<keyword evidence="3" id="KW-1185">Reference proteome</keyword>
<reference evidence="2" key="1">
    <citation type="journal article" date="2022" name="Plant J.">
        <title>Strategies of tolerance reflected in two North American maple genomes.</title>
        <authorList>
            <person name="McEvoy S.L."/>
            <person name="Sezen U.U."/>
            <person name="Trouern-Trend A."/>
            <person name="McMahon S.M."/>
            <person name="Schaberg P.G."/>
            <person name="Yang J."/>
            <person name="Wegrzyn J.L."/>
            <person name="Swenson N.G."/>
        </authorList>
    </citation>
    <scope>NUCLEOTIDE SEQUENCE</scope>
    <source>
        <strain evidence="2">NS2018</strain>
    </source>
</reference>
<gene>
    <name evidence="2" type="ORF">LWI29_031183</name>
</gene>
<dbReference type="PANTHER" id="PTHR35046:SF21">
    <property type="entry name" value="RETROTRANSPOSON GAG DOMAIN-CONTAINING PROTEIN-RELATED"/>
    <property type="match status" value="1"/>
</dbReference>
<dbReference type="AlphaFoldDB" id="A0AA39S1M2"/>
<evidence type="ECO:0000313" key="3">
    <source>
        <dbReference type="Proteomes" id="UP001168877"/>
    </source>
</evidence>
<evidence type="ECO:0000256" key="1">
    <source>
        <dbReference type="SAM" id="MobiDB-lite"/>
    </source>
</evidence>
<name>A0AA39S1M2_ACESA</name>
<evidence type="ECO:0008006" key="4">
    <source>
        <dbReference type="Google" id="ProtNLM"/>
    </source>
</evidence>
<feature type="compositionally biased region" description="Basic and acidic residues" evidence="1">
    <location>
        <begin position="9"/>
        <end position="22"/>
    </location>
</feature>
<organism evidence="2 3">
    <name type="scientific">Acer saccharum</name>
    <name type="common">Sugar maple</name>
    <dbReference type="NCBI Taxonomy" id="4024"/>
    <lineage>
        <taxon>Eukaryota</taxon>
        <taxon>Viridiplantae</taxon>
        <taxon>Streptophyta</taxon>
        <taxon>Embryophyta</taxon>
        <taxon>Tracheophyta</taxon>
        <taxon>Spermatophyta</taxon>
        <taxon>Magnoliopsida</taxon>
        <taxon>eudicotyledons</taxon>
        <taxon>Gunneridae</taxon>
        <taxon>Pentapetalae</taxon>
        <taxon>rosids</taxon>
        <taxon>malvids</taxon>
        <taxon>Sapindales</taxon>
        <taxon>Sapindaceae</taxon>
        <taxon>Hippocastanoideae</taxon>
        <taxon>Acereae</taxon>
        <taxon>Acer</taxon>
    </lineage>
</organism>
<proteinExistence type="predicted"/>
<feature type="region of interest" description="Disordered" evidence="1">
    <location>
        <begin position="1"/>
        <end position="55"/>
    </location>
</feature>
<evidence type="ECO:0000313" key="2">
    <source>
        <dbReference type="EMBL" id="KAK0582923.1"/>
    </source>
</evidence>
<dbReference type="Proteomes" id="UP001168877">
    <property type="component" value="Unassembled WGS sequence"/>
</dbReference>
<feature type="compositionally biased region" description="Polar residues" evidence="1">
    <location>
        <begin position="38"/>
        <end position="50"/>
    </location>
</feature>
<dbReference type="PANTHER" id="PTHR35046">
    <property type="entry name" value="ZINC KNUCKLE (CCHC-TYPE) FAMILY PROTEIN"/>
    <property type="match status" value="1"/>
</dbReference>
<protein>
    <recommendedName>
        <fullName evidence="4">Retrotransposon gag domain-containing protein</fullName>
    </recommendedName>
</protein>
<accession>A0AA39S1M2</accession>
<reference evidence="2" key="2">
    <citation type="submission" date="2023-06" db="EMBL/GenBank/DDBJ databases">
        <authorList>
            <person name="Swenson N.G."/>
            <person name="Wegrzyn J.L."/>
            <person name="Mcevoy S.L."/>
        </authorList>
    </citation>
    <scope>NUCLEOTIDE SEQUENCE</scope>
    <source>
        <strain evidence="2">NS2018</strain>
        <tissue evidence="2">Leaf</tissue>
    </source>
</reference>
<dbReference type="EMBL" id="JAUESC010000384">
    <property type="protein sequence ID" value="KAK0582923.1"/>
    <property type="molecule type" value="Genomic_DNA"/>
</dbReference>
<comment type="caution">
    <text evidence="2">The sequence shown here is derived from an EMBL/GenBank/DDBJ whole genome shotgun (WGS) entry which is preliminary data.</text>
</comment>